<proteinExistence type="predicted"/>
<dbReference type="Proteomes" id="UP000539957">
    <property type="component" value="Unassembled WGS sequence"/>
</dbReference>
<dbReference type="EMBL" id="JACHKY010000006">
    <property type="protein sequence ID" value="MBB4799576.1"/>
    <property type="molecule type" value="Genomic_DNA"/>
</dbReference>
<gene>
    <name evidence="6" type="ORF">HNP32_003334</name>
</gene>
<dbReference type="InterPro" id="IPR014755">
    <property type="entry name" value="Cu-Rt/internalin_Ig-like"/>
</dbReference>
<dbReference type="AlphaFoldDB" id="A0A7W7N5P2"/>
<comment type="caution">
    <text evidence="6">The sequence shown here is derived from an EMBL/GenBank/DDBJ whole genome shotgun (WGS) entry which is preliminary data.</text>
</comment>
<evidence type="ECO:0000256" key="4">
    <source>
        <dbReference type="SAM" id="SignalP"/>
    </source>
</evidence>
<evidence type="ECO:0000313" key="6">
    <source>
        <dbReference type="EMBL" id="MBB4799576.1"/>
    </source>
</evidence>
<feature type="signal peptide" evidence="4">
    <location>
        <begin position="1"/>
        <end position="21"/>
    </location>
</feature>
<dbReference type="RefSeq" id="WP_184273077.1">
    <property type="nucleotide sequence ID" value="NZ_CP194722.1"/>
</dbReference>
<evidence type="ECO:0000256" key="1">
    <source>
        <dbReference type="ARBA" id="ARBA00022729"/>
    </source>
</evidence>
<keyword evidence="7" id="KW-1185">Reference proteome</keyword>
<protein>
    <submittedName>
        <fullName evidence="6">Methionine-rich copper-binding protein CopC</fullName>
    </submittedName>
</protein>
<feature type="domain" description="CopC" evidence="5">
    <location>
        <begin position="50"/>
        <end position="135"/>
    </location>
</feature>
<dbReference type="GO" id="GO:0042597">
    <property type="term" value="C:periplasmic space"/>
    <property type="evidence" value="ECO:0007669"/>
    <property type="project" value="InterPro"/>
</dbReference>
<keyword evidence="1 4" id="KW-0732">Signal</keyword>
<evidence type="ECO:0000256" key="2">
    <source>
        <dbReference type="ARBA" id="ARBA00023008"/>
    </source>
</evidence>
<dbReference type="InterPro" id="IPR007348">
    <property type="entry name" value="CopC_dom"/>
</dbReference>
<evidence type="ECO:0000256" key="3">
    <source>
        <dbReference type="SAM" id="MobiDB-lite"/>
    </source>
</evidence>
<evidence type="ECO:0000313" key="7">
    <source>
        <dbReference type="Proteomes" id="UP000539957"/>
    </source>
</evidence>
<sequence>MRKSTLLAAVAAVFIATPVLAQQQGHAGHGDHGSAPRAQASAATPSGVVTVPADGAMLNGSPQRFSATFPQPMTLRSVTITPQGRAAIQAPVTAAAASRQVSTALPRLAAGNYTLNWTAQGADGQAVNGAVRFMVH</sequence>
<dbReference type="InterPro" id="IPR014756">
    <property type="entry name" value="Ig_E-set"/>
</dbReference>
<dbReference type="Gene3D" id="2.60.40.1220">
    <property type="match status" value="1"/>
</dbReference>
<evidence type="ECO:0000259" key="5">
    <source>
        <dbReference type="Pfam" id="PF04234"/>
    </source>
</evidence>
<dbReference type="GO" id="GO:0046688">
    <property type="term" value="P:response to copper ion"/>
    <property type="evidence" value="ECO:0007669"/>
    <property type="project" value="InterPro"/>
</dbReference>
<feature type="chain" id="PRO_5030741864" evidence="4">
    <location>
        <begin position="22"/>
        <end position="136"/>
    </location>
</feature>
<name>A0A7W7N5P2_9CAUL</name>
<dbReference type="GO" id="GO:0005507">
    <property type="term" value="F:copper ion binding"/>
    <property type="evidence" value="ECO:0007669"/>
    <property type="project" value="InterPro"/>
</dbReference>
<keyword evidence="2" id="KW-0186">Copper</keyword>
<dbReference type="SUPFAM" id="SSF81296">
    <property type="entry name" value="E set domains"/>
    <property type="match status" value="1"/>
</dbReference>
<accession>A0A7W7N5P2</accession>
<dbReference type="Pfam" id="PF04234">
    <property type="entry name" value="CopC"/>
    <property type="match status" value="1"/>
</dbReference>
<reference evidence="6 7" key="1">
    <citation type="submission" date="2020-08" db="EMBL/GenBank/DDBJ databases">
        <title>Functional genomics of gut bacteria from endangered species of beetles.</title>
        <authorList>
            <person name="Carlos-Shanley C."/>
        </authorList>
    </citation>
    <scope>NUCLEOTIDE SEQUENCE [LARGE SCALE GENOMIC DNA]</scope>
    <source>
        <strain evidence="6 7">S00123</strain>
    </source>
</reference>
<organism evidence="6 7">
    <name type="scientific">Brevundimonas bullata</name>
    <dbReference type="NCBI Taxonomy" id="13160"/>
    <lineage>
        <taxon>Bacteria</taxon>
        <taxon>Pseudomonadati</taxon>
        <taxon>Pseudomonadota</taxon>
        <taxon>Alphaproteobacteria</taxon>
        <taxon>Caulobacterales</taxon>
        <taxon>Caulobacteraceae</taxon>
        <taxon>Brevundimonas</taxon>
    </lineage>
</organism>
<feature type="region of interest" description="Disordered" evidence="3">
    <location>
        <begin position="24"/>
        <end position="45"/>
    </location>
</feature>